<protein>
    <submittedName>
        <fullName evidence="8">Uncharacterized protein</fullName>
    </submittedName>
</protein>
<name>A0A8T0DIU4_9TREM</name>
<accession>A0A8T0DIU4</accession>
<gene>
    <name evidence="8" type="ORF">P879_10936</name>
</gene>
<evidence type="ECO:0000256" key="3">
    <source>
        <dbReference type="ARBA" id="ARBA00022692"/>
    </source>
</evidence>
<keyword evidence="2" id="KW-0813">Transport</keyword>
<dbReference type="InterPro" id="IPR052983">
    <property type="entry name" value="MFS_Riboflavin_Transporter"/>
</dbReference>
<dbReference type="GO" id="GO:0016020">
    <property type="term" value="C:membrane"/>
    <property type="evidence" value="ECO:0007669"/>
    <property type="project" value="UniProtKB-SubCell"/>
</dbReference>
<evidence type="ECO:0000256" key="6">
    <source>
        <dbReference type="SAM" id="MobiDB-lite"/>
    </source>
</evidence>
<evidence type="ECO:0000313" key="8">
    <source>
        <dbReference type="EMBL" id="KAF8566681.1"/>
    </source>
</evidence>
<evidence type="ECO:0000256" key="1">
    <source>
        <dbReference type="ARBA" id="ARBA00004141"/>
    </source>
</evidence>
<keyword evidence="5 7" id="KW-0472">Membrane</keyword>
<feature type="transmembrane region" description="Helical" evidence="7">
    <location>
        <begin position="78"/>
        <end position="97"/>
    </location>
</feature>
<organism evidence="8 9">
    <name type="scientific">Paragonimus westermani</name>
    <dbReference type="NCBI Taxonomy" id="34504"/>
    <lineage>
        <taxon>Eukaryota</taxon>
        <taxon>Metazoa</taxon>
        <taxon>Spiralia</taxon>
        <taxon>Lophotrochozoa</taxon>
        <taxon>Platyhelminthes</taxon>
        <taxon>Trematoda</taxon>
        <taxon>Digenea</taxon>
        <taxon>Plagiorchiida</taxon>
        <taxon>Troglotremata</taxon>
        <taxon>Troglotrematidae</taxon>
        <taxon>Paragonimus</taxon>
    </lineage>
</organism>
<keyword evidence="3 7" id="KW-0812">Transmembrane</keyword>
<reference evidence="8 9" key="1">
    <citation type="submission" date="2019-07" db="EMBL/GenBank/DDBJ databases">
        <title>Annotation for the trematode Paragonimus westermani.</title>
        <authorList>
            <person name="Choi Y.-J."/>
        </authorList>
    </citation>
    <scope>NUCLEOTIDE SEQUENCE [LARGE SCALE GENOMIC DNA]</scope>
    <source>
        <strain evidence="8">180907_Pwestermani</strain>
    </source>
</reference>
<evidence type="ECO:0000256" key="7">
    <source>
        <dbReference type="SAM" id="Phobius"/>
    </source>
</evidence>
<dbReference type="PANTHER" id="PTHR43385:SF1">
    <property type="entry name" value="RIBOFLAVIN TRANSPORTER RIBJ"/>
    <property type="match status" value="1"/>
</dbReference>
<comment type="caution">
    <text evidence="8">The sequence shown here is derived from an EMBL/GenBank/DDBJ whole genome shotgun (WGS) entry which is preliminary data.</text>
</comment>
<dbReference type="AlphaFoldDB" id="A0A8T0DIU4"/>
<proteinExistence type="predicted"/>
<keyword evidence="4 7" id="KW-1133">Transmembrane helix</keyword>
<evidence type="ECO:0000256" key="5">
    <source>
        <dbReference type="ARBA" id="ARBA00023136"/>
    </source>
</evidence>
<dbReference type="Proteomes" id="UP000699462">
    <property type="component" value="Unassembled WGS sequence"/>
</dbReference>
<dbReference type="InterPro" id="IPR036259">
    <property type="entry name" value="MFS_trans_sf"/>
</dbReference>
<dbReference type="PANTHER" id="PTHR43385">
    <property type="entry name" value="RIBOFLAVIN TRANSPORTER RIBJ"/>
    <property type="match status" value="1"/>
</dbReference>
<evidence type="ECO:0000256" key="2">
    <source>
        <dbReference type="ARBA" id="ARBA00022448"/>
    </source>
</evidence>
<keyword evidence="9" id="KW-1185">Reference proteome</keyword>
<dbReference type="OrthoDB" id="410267at2759"/>
<comment type="subcellular location">
    <subcellularLocation>
        <location evidence="1">Membrane</location>
        <topology evidence="1">Multi-pass membrane protein</topology>
    </subcellularLocation>
</comment>
<feature type="transmembrane region" description="Helical" evidence="7">
    <location>
        <begin position="173"/>
        <end position="191"/>
    </location>
</feature>
<evidence type="ECO:0000313" key="9">
    <source>
        <dbReference type="Proteomes" id="UP000699462"/>
    </source>
</evidence>
<sequence>MLTQLIFNGKYRQKVVNYFQWFPSRTGLVTGIVVAGFGLGPLVFTPIQTELINPDNVQVDNRTRQMTDNVVLDRVPNAFTLLGALLFALQFIGMFLLRSKSYKRSPPVKRVSKAEEETKTTGGENVTSHIDKDEMTVSNEPETPIVDRSQQHMQCEVENVSPKQMLCRLDFHLLWLVMFCNIIPVTIITSVCKVSE</sequence>
<feature type="region of interest" description="Disordered" evidence="6">
    <location>
        <begin position="107"/>
        <end position="128"/>
    </location>
</feature>
<dbReference type="SUPFAM" id="SSF103473">
    <property type="entry name" value="MFS general substrate transporter"/>
    <property type="match status" value="1"/>
</dbReference>
<dbReference type="EMBL" id="JTDF01004773">
    <property type="protein sequence ID" value="KAF8566681.1"/>
    <property type="molecule type" value="Genomic_DNA"/>
</dbReference>
<evidence type="ECO:0000256" key="4">
    <source>
        <dbReference type="ARBA" id="ARBA00022989"/>
    </source>
</evidence>
<feature type="transmembrane region" description="Helical" evidence="7">
    <location>
        <begin position="21"/>
        <end position="44"/>
    </location>
</feature>